<organism evidence="9 10">
    <name type="scientific">Caldinitratiruptor microaerophilus</name>
    <dbReference type="NCBI Taxonomy" id="671077"/>
    <lineage>
        <taxon>Bacteria</taxon>
        <taxon>Bacillati</taxon>
        <taxon>Bacillota</taxon>
        <taxon>Clostridia</taxon>
        <taxon>Eubacteriales</taxon>
        <taxon>Symbiobacteriaceae</taxon>
        <taxon>Caldinitratiruptor</taxon>
    </lineage>
</organism>
<dbReference type="NCBIfam" id="TIGR01768">
    <property type="entry name" value="GGGP-family"/>
    <property type="match status" value="1"/>
</dbReference>
<dbReference type="InterPro" id="IPR038597">
    <property type="entry name" value="GGGP/HepGP_synthase_sf"/>
</dbReference>
<gene>
    <name evidence="9" type="primary">pcrB</name>
    <name evidence="9" type="ORF">caldi_27770</name>
</gene>
<dbReference type="GO" id="GO:0120536">
    <property type="term" value="F:heptaprenylglyceryl phosphate synthase activity"/>
    <property type="evidence" value="ECO:0007669"/>
    <property type="project" value="UniProtKB-ARBA"/>
</dbReference>
<dbReference type="NCBIfam" id="NF003199">
    <property type="entry name" value="PRK04169.1-3"/>
    <property type="match status" value="1"/>
</dbReference>
<keyword evidence="4" id="KW-0460">Magnesium</keyword>
<protein>
    <submittedName>
        <fullName evidence="9">Heptaprenylglyceryl phosphate synthase</fullName>
    </submittedName>
</protein>
<dbReference type="PANTHER" id="PTHR40029:SF2">
    <property type="entry name" value="HEPTAPRENYLGLYCERYL PHOSPHATE SYNTHASE"/>
    <property type="match status" value="1"/>
</dbReference>
<dbReference type="InterPro" id="IPR008205">
    <property type="entry name" value="GGGP_HepGP_synthase"/>
</dbReference>
<dbReference type="Gene3D" id="3.20.20.390">
    <property type="entry name" value="FMN-linked oxidoreductases"/>
    <property type="match status" value="1"/>
</dbReference>
<evidence type="ECO:0000256" key="1">
    <source>
        <dbReference type="ARBA" id="ARBA00022516"/>
    </source>
</evidence>
<comment type="catalytic activity">
    <reaction evidence="8">
        <text>sn-glycerol 1-phosphate + all-trans-heptaprenyl diphosphate = 3-heptaprenyl-sn-glycero-1-phosphate + diphosphate</text>
        <dbReference type="Rhea" id="RHEA:33495"/>
        <dbReference type="ChEBI" id="CHEBI:33019"/>
        <dbReference type="ChEBI" id="CHEBI:57685"/>
        <dbReference type="ChEBI" id="CHEBI:58206"/>
        <dbReference type="ChEBI" id="CHEBI:64781"/>
        <dbReference type="EC" id="2.5.1.n9"/>
    </reaction>
</comment>
<sequence length="230" mass="23821">MIKLDPDRALSARALELVLATGADALLVGGTQGITAEKVLGLLGRLEAALRRPPVWLEVSSPAAAVPGAPGYLVPFVLNAGDPTWTGRAQAEALGAMLPRLGAILPWERLWPAAYLILNPDSAAARLTAAEAPPPETAVGYAALAGRLLRLPLLYVEYSGRFGDTQLLDRLRRAAGPSCRVWYGGGVDSGARAAAAARAAHAVVVGNAAHEVPDRLSEIAAAVRATPPPP</sequence>
<accession>A0AA35CM58</accession>
<evidence type="ECO:0000313" key="9">
    <source>
        <dbReference type="EMBL" id="BDG61687.1"/>
    </source>
</evidence>
<evidence type="ECO:0000256" key="2">
    <source>
        <dbReference type="ARBA" id="ARBA00022679"/>
    </source>
</evidence>
<reference evidence="9" key="1">
    <citation type="submission" date="2022-03" db="EMBL/GenBank/DDBJ databases">
        <title>Complete genome sequence of Caldinitratiruptor microaerophilus.</title>
        <authorList>
            <person name="Mukaiyama R."/>
            <person name="Nishiyama T."/>
            <person name="Ueda K."/>
        </authorList>
    </citation>
    <scope>NUCLEOTIDE SEQUENCE</scope>
    <source>
        <strain evidence="9">JCM 16183</strain>
    </source>
</reference>
<keyword evidence="7" id="KW-1208">Phospholipid metabolism</keyword>
<dbReference type="Proteomes" id="UP001163687">
    <property type="component" value="Chromosome"/>
</dbReference>
<keyword evidence="2" id="KW-0808">Transferase</keyword>
<keyword evidence="3" id="KW-0479">Metal-binding</keyword>
<evidence type="ECO:0000313" key="10">
    <source>
        <dbReference type="Proteomes" id="UP001163687"/>
    </source>
</evidence>
<evidence type="ECO:0000256" key="7">
    <source>
        <dbReference type="ARBA" id="ARBA00023264"/>
    </source>
</evidence>
<dbReference type="InterPro" id="IPR039074">
    <property type="entry name" value="GGGP/HepGP_synthase_I"/>
</dbReference>
<dbReference type="EMBL" id="AP025628">
    <property type="protein sequence ID" value="BDG61687.1"/>
    <property type="molecule type" value="Genomic_DNA"/>
</dbReference>
<dbReference type="AlphaFoldDB" id="A0AA35CM58"/>
<evidence type="ECO:0000256" key="5">
    <source>
        <dbReference type="ARBA" id="ARBA00023098"/>
    </source>
</evidence>
<keyword evidence="1" id="KW-0444">Lipid biosynthesis</keyword>
<dbReference type="GO" id="GO:0046872">
    <property type="term" value="F:metal ion binding"/>
    <property type="evidence" value="ECO:0007669"/>
    <property type="project" value="UniProtKB-KW"/>
</dbReference>
<evidence type="ECO:0000256" key="8">
    <source>
        <dbReference type="ARBA" id="ARBA00048318"/>
    </source>
</evidence>
<keyword evidence="10" id="KW-1185">Reference proteome</keyword>
<dbReference type="KEGG" id="cmic:caldi_27770"/>
<evidence type="ECO:0000256" key="6">
    <source>
        <dbReference type="ARBA" id="ARBA00023209"/>
    </source>
</evidence>
<evidence type="ECO:0000256" key="3">
    <source>
        <dbReference type="ARBA" id="ARBA00022723"/>
    </source>
</evidence>
<dbReference type="GO" id="GO:0046474">
    <property type="term" value="P:glycerophospholipid biosynthetic process"/>
    <property type="evidence" value="ECO:0007669"/>
    <property type="project" value="TreeGrafter"/>
</dbReference>
<proteinExistence type="predicted"/>
<dbReference type="SUPFAM" id="SSF51395">
    <property type="entry name" value="FMN-linked oxidoreductases"/>
    <property type="match status" value="1"/>
</dbReference>
<name>A0AA35CM58_9FIRM</name>
<keyword evidence="6" id="KW-0594">Phospholipid biosynthesis</keyword>
<evidence type="ECO:0000256" key="4">
    <source>
        <dbReference type="ARBA" id="ARBA00022842"/>
    </source>
</evidence>
<keyword evidence="5" id="KW-0443">Lipid metabolism</keyword>
<dbReference type="Pfam" id="PF01884">
    <property type="entry name" value="PcrB"/>
    <property type="match status" value="1"/>
</dbReference>
<dbReference type="PANTHER" id="PTHR40029">
    <property type="match status" value="1"/>
</dbReference>